<feature type="region of interest" description="Disordered" evidence="2">
    <location>
        <begin position="268"/>
        <end position="309"/>
    </location>
</feature>
<accession>A0AA39N574</accession>
<dbReference type="GeneID" id="85360975"/>
<gene>
    <name evidence="3" type="ORF">EV420DRAFT_1642929</name>
</gene>
<protein>
    <submittedName>
        <fullName evidence="3">Uncharacterized protein</fullName>
    </submittedName>
</protein>
<keyword evidence="4" id="KW-1185">Reference proteome</keyword>
<sequence>MNFLQEIINQAKWTEQQTRYEVLALKKDKQDLMKRLAAMEKKTAGLSKQIDTFRVQAKVLVAQAHQRRLEIVSVAFGEASFVEESFVPPRVVFNELAEIIPTLPSEFAESYILSPMPPRSMPLHIPKVAQAGYRFHPLVMLPKGTPVELVVEAESHELSAPFNGEEMKLSQWIELDARTKKAYCVTISQILKEQNDQQVSLQCVGYDLALQDAFIKASSPLRNQSSPIEHDSPSTVSNLSSKNIGLSARSTVIPKHCSLHAPVPSGTVGPFTSRWGVNPDNAGRSRPTGRLSQKKRCRLDDEASATKRT</sequence>
<dbReference type="EMBL" id="JAUEPS010000017">
    <property type="protein sequence ID" value="KAK0458596.1"/>
    <property type="molecule type" value="Genomic_DNA"/>
</dbReference>
<comment type="caution">
    <text evidence="3">The sequence shown here is derived from an EMBL/GenBank/DDBJ whole genome shotgun (WGS) entry which is preliminary data.</text>
</comment>
<dbReference type="AlphaFoldDB" id="A0AA39N574"/>
<dbReference type="RefSeq" id="XP_060330866.1">
    <property type="nucleotide sequence ID" value="XM_060477427.1"/>
</dbReference>
<evidence type="ECO:0000256" key="1">
    <source>
        <dbReference type="SAM" id="Coils"/>
    </source>
</evidence>
<evidence type="ECO:0000256" key="2">
    <source>
        <dbReference type="SAM" id="MobiDB-lite"/>
    </source>
</evidence>
<feature type="region of interest" description="Disordered" evidence="2">
    <location>
        <begin position="220"/>
        <end position="241"/>
    </location>
</feature>
<feature type="coiled-coil region" evidence="1">
    <location>
        <begin position="22"/>
        <end position="49"/>
    </location>
</feature>
<name>A0AA39N574_ARMTA</name>
<evidence type="ECO:0000313" key="4">
    <source>
        <dbReference type="Proteomes" id="UP001175211"/>
    </source>
</evidence>
<evidence type="ECO:0000313" key="3">
    <source>
        <dbReference type="EMBL" id="KAK0458596.1"/>
    </source>
</evidence>
<proteinExistence type="predicted"/>
<keyword evidence="1" id="KW-0175">Coiled coil</keyword>
<organism evidence="3 4">
    <name type="scientific">Armillaria tabescens</name>
    <name type="common">Ringless honey mushroom</name>
    <name type="synonym">Agaricus tabescens</name>
    <dbReference type="NCBI Taxonomy" id="1929756"/>
    <lineage>
        <taxon>Eukaryota</taxon>
        <taxon>Fungi</taxon>
        <taxon>Dikarya</taxon>
        <taxon>Basidiomycota</taxon>
        <taxon>Agaricomycotina</taxon>
        <taxon>Agaricomycetes</taxon>
        <taxon>Agaricomycetidae</taxon>
        <taxon>Agaricales</taxon>
        <taxon>Marasmiineae</taxon>
        <taxon>Physalacriaceae</taxon>
        <taxon>Desarmillaria</taxon>
    </lineage>
</organism>
<dbReference type="Proteomes" id="UP001175211">
    <property type="component" value="Unassembled WGS sequence"/>
</dbReference>
<reference evidence="3" key="1">
    <citation type="submission" date="2023-06" db="EMBL/GenBank/DDBJ databases">
        <authorList>
            <consortium name="Lawrence Berkeley National Laboratory"/>
            <person name="Ahrendt S."/>
            <person name="Sahu N."/>
            <person name="Indic B."/>
            <person name="Wong-Bajracharya J."/>
            <person name="Merenyi Z."/>
            <person name="Ke H.-M."/>
            <person name="Monk M."/>
            <person name="Kocsube S."/>
            <person name="Drula E."/>
            <person name="Lipzen A."/>
            <person name="Balint B."/>
            <person name="Henrissat B."/>
            <person name="Andreopoulos B."/>
            <person name="Martin F.M."/>
            <person name="Harder C.B."/>
            <person name="Rigling D."/>
            <person name="Ford K.L."/>
            <person name="Foster G.D."/>
            <person name="Pangilinan J."/>
            <person name="Papanicolaou A."/>
            <person name="Barry K."/>
            <person name="LaButti K."/>
            <person name="Viragh M."/>
            <person name="Koriabine M."/>
            <person name="Yan M."/>
            <person name="Riley R."/>
            <person name="Champramary S."/>
            <person name="Plett K.L."/>
            <person name="Tsai I.J."/>
            <person name="Slot J."/>
            <person name="Sipos G."/>
            <person name="Plett J."/>
            <person name="Nagy L.G."/>
            <person name="Grigoriev I.V."/>
        </authorList>
    </citation>
    <scope>NUCLEOTIDE SEQUENCE</scope>
    <source>
        <strain evidence="3">CCBAS 213</strain>
    </source>
</reference>
<feature type="compositionally biased region" description="Basic and acidic residues" evidence="2">
    <location>
        <begin position="298"/>
        <end position="309"/>
    </location>
</feature>